<feature type="signal peptide" evidence="2">
    <location>
        <begin position="1"/>
        <end position="20"/>
    </location>
</feature>
<dbReference type="KEGG" id="pgri:PgNI_09921"/>
<evidence type="ECO:0000256" key="1">
    <source>
        <dbReference type="SAM" id="MobiDB-lite"/>
    </source>
</evidence>
<feature type="region of interest" description="Disordered" evidence="1">
    <location>
        <begin position="178"/>
        <end position="236"/>
    </location>
</feature>
<dbReference type="GeneID" id="41964810"/>
<keyword evidence="3" id="KW-1185">Reference proteome</keyword>
<reference evidence="4" key="2">
    <citation type="submission" date="2019-10" db="EMBL/GenBank/DDBJ databases">
        <authorList>
            <consortium name="NCBI Genome Project"/>
        </authorList>
    </citation>
    <scope>NUCLEOTIDE SEQUENCE</scope>
    <source>
        <strain evidence="4">NI907</strain>
    </source>
</reference>
<accession>A0A6P8ATE2</accession>
<dbReference type="Proteomes" id="UP000515153">
    <property type="component" value="Unplaced"/>
</dbReference>
<keyword evidence="2" id="KW-0732">Signal</keyword>
<sequence length="257" mass="25367">MRQHATPVALLGWCAVAVSAGALNSRQSGDNYVDLVCFPEGLSNPEPPCISIANIGYKCTPNGTEPLALEAHKQCMCGGSYFSDWAGCEACLRAAGARSERDNARYASVMASVSSALCGSGTASKSYQELFSSIDEAVPPVTTGATASSDRLSSSTQVSNYFTLSGSQGAGTITGSATAATNVPVQTQSRSSTASSSRTTGTTGGSGSSPAPGSQSNTANGNEPATTSSSSGLGAAPTAAVGGMALGLAAGALAAVL</sequence>
<protein>
    <submittedName>
        <fullName evidence="4">Uncharacterized protein</fullName>
    </submittedName>
</protein>
<reference evidence="4" key="3">
    <citation type="submission" date="2025-08" db="UniProtKB">
        <authorList>
            <consortium name="RefSeq"/>
        </authorList>
    </citation>
    <scope>IDENTIFICATION</scope>
    <source>
        <strain evidence="4">NI907</strain>
    </source>
</reference>
<reference evidence="4" key="1">
    <citation type="journal article" date="2019" name="Mol. Biol. Evol.">
        <title>Blast fungal genomes show frequent chromosomal changes, gene gains and losses, and effector gene turnover.</title>
        <authorList>
            <person name="Gomez Luciano L.B."/>
            <person name="Jason Tsai I."/>
            <person name="Chuma I."/>
            <person name="Tosa Y."/>
            <person name="Chen Y.H."/>
            <person name="Li J.Y."/>
            <person name="Li M.Y."/>
            <person name="Jade Lu M.Y."/>
            <person name="Nakayashiki H."/>
            <person name="Li W.H."/>
        </authorList>
    </citation>
    <scope>NUCLEOTIDE SEQUENCE</scope>
    <source>
        <strain evidence="4">NI907</strain>
    </source>
</reference>
<organism evidence="3 4">
    <name type="scientific">Pyricularia grisea</name>
    <name type="common">Crabgrass-specific blast fungus</name>
    <name type="synonym">Magnaporthe grisea</name>
    <dbReference type="NCBI Taxonomy" id="148305"/>
    <lineage>
        <taxon>Eukaryota</taxon>
        <taxon>Fungi</taxon>
        <taxon>Dikarya</taxon>
        <taxon>Ascomycota</taxon>
        <taxon>Pezizomycotina</taxon>
        <taxon>Sordariomycetes</taxon>
        <taxon>Sordariomycetidae</taxon>
        <taxon>Magnaporthales</taxon>
        <taxon>Pyriculariaceae</taxon>
        <taxon>Pyricularia</taxon>
    </lineage>
</organism>
<feature type="chain" id="PRO_5028072864" evidence="2">
    <location>
        <begin position="21"/>
        <end position="257"/>
    </location>
</feature>
<name>A0A6P8ATE2_PYRGI</name>
<evidence type="ECO:0000313" key="4">
    <source>
        <dbReference type="RefSeq" id="XP_030978181.1"/>
    </source>
</evidence>
<feature type="compositionally biased region" description="Low complexity" evidence="1">
    <location>
        <begin position="178"/>
        <end position="201"/>
    </location>
</feature>
<proteinExistence type="predicted"/>
<dbReference type="RefSeq" id="XP_030978181.1">
    <property type="nucleotide sequence ID" value="XM_031129902.1"/>
</dbReference>
<gene>
    <name evidence="4" type="ORF">PgNI_09921</name>
</gene>
<evidence type="ECO:0000256" key="2">
    <source>
        <dbReference type="SAM" id="SignalP"/>
    </source>
</evidence>
<feature type="compositionally biased region" description="Low complexity" evidence="1">
    <location>
        <begin position="224"/>
        <end position="236"/>
    </location>
</feature>
<evidence type="ECO:0000313" key="3">
    <source>
        <dbReference type="Proteomes" id="UP000515153"/>
    </source>
</evidence>
<dbReference type="AlphaFoldDB" id="A0A6P8ATE2"/>